<keyword evidence="2" id="KW-1185">Reference proteome</keyword>
<name>J3LWK9_ORYBR</name>
<dbReference type="AlphaFoldDB" id="J3LWK9"/>
<dbReference type="EnsemblPlants" id="OB04G15340.1">
    <property type="protein sequence ID" value="OB04G15340.1"/>
    <property type="gene ID" value="OB04G15340"/>
</dbReference>
<sequence length="60" mass="6213">MEADMMSMLIDLSRHSPHLLGSLDLAAVAADTDRYARTPPYRSIAIAIAAGGGSVEGAVV</sequence>
<evidence type="ECO:0000313" key="2">
    <source>
        <dbReference type="Proteomes" id="UP000006038"/>
    </source>
</evidence>
<accession>J3LWK9</accession>
<reference evidence="1" key="2">
    <citation type="submission" date="2013-04" db="UniProtKB">
        <authorList>
            <consortium name="EnsemblPlants"/>
        </authorList>
    </citation>
    <scope>IDENTIFICATION</scope>
</reference>
<dbReference type="Proteomes" id="UP000006038">
    <property type="component" value="Chromosome 4"/>
</dbReference>
<dbReference type="HOGENOM" id="CLU_2945416_0_0_1"/>
<dbReference type="Gramene" id="OB04G15340.1">
    <property type="protein sequence ID" value="OB04G15340.1"/>
    <property type="gene ID" value="OB04G15340"/>
</dbReference>
<protein>
    <submittedName>
        <fullName evidence="1">Uncharacterized protein</fullName>
    </submittedName>
</protein>
<evidence type="ECO:0000313" key="1">
    <source>
        <dbReference type="EnsemblPlants" id="OB04G15340.1"/>
    </source>
</evidence>
<reference evidence="1" key="1">
    <citation type="journal article" date="2013" name="Nat. Commun.">
        <title>Whole-genome sequencing of Oryza brachyantha reveals mechanisms underlying Oryza genome evolution.</title>
        <authorList>
            <person name="Chen J."/>
            <person name="Huang Q."/>
            <person name="Gao D."/>
            <person name="Wang J."/>
            <person name="Lang Y."/>
            <person name="Liu T."/>
            <person name="Li B."/>
            <person name="Bai Z."/>
            <person name="Luis Goicoechea J."/>
            <person name="Liang C."/>
            <person name="Chen C."/>
            <person name="Zhang W."/>
            <person name="Sun S."/>
            <person name="Liao Y."/>
            <person name="Zhang X."/>
            <person name="Yang L."/>
            <person name="Song C."/>
            <person name="Wang M."/>
            <person name="Shi J."/>
            <person name="Liu G."/>
            <person name="Liu J."/>
            <person name="Zhou H."/>
            <person name="Zhou W."/>
            <person name="Yu Q."/>
            <person name="An N."/>
            <person name="Chen Y."/>
            <person name="Cai Q."/>
            <person name="Wang B."/>
            <person name="Liu B."/>
            <person name="Min J."/>
            <person name="Huang Y."/>
            <person name="Wu H."/>
            <person name="Li Z."/>
            <person name="Zhang Y."/>
            <person name="Yin Y."/>
            <person name="Song W."/>
            <person name="Jiang J."/>
            <person name="Jackson S.A."/>
            <person name="Wing R.A."/>
            <person name="Wang J."/>
            <person name="Chen M."/>
        </authorList>
    </citation>
    <scope>NUCLEOTIDE SEQUENCE [LARGE SCALE GENOMIC DNA]</scope>
    <source>
        <strain evidence="1">cv. IRGC 101232</strain>
    </source>
</reference>
<organism evidence="1">
    <name type="scientific">Oryza brachyantha</name>
    <name type="common">malo sina</name>
    <dbReference type="NCBI Taxonomy" id="4533"/>
    <lineage>
        <taxon>Eukaryota</taxon>
        <taxon>Viridiplantae</taxon>
        <taxon>Streptophyta</taxon>
        <taxon>Embryophyta</taxon>
        <taxon>Tracheophyta</taxon>
        <taxon>Spermatophyta</taxon>
        <taxon>Magnoliopsida</taxon>
        <taxon>Liliopsida</taxon>
        <taxon>Poales</taxon>
        <taxon>Poaceae</taxon>
        <taxon>BOP clade</taxon>
        <taxon>Oryzoideae</taxon>
        <taxon>Oryzeae</taxon>
        <taxon>Oryzinae</taxon>
        <taxon>Oryza</taxon>
    </lineage>
</organism>
<proteinExistence type="predicted"/>